<feature type="region of interest" description="Disordered" evidence="1">
    <location>
        <begin position="122"/>
        <end position="166"/>
    </location>
</feature>
<reference evidence="2 3" key="1">
    <citation type="journal article" date="2024" name="J Genomics">
        <title>Draft genome sequencing and assembly of Favolaschia claudopus CIRM-BRFM 2984 isolated from oak limbs.</title>
        <authorList>
            <person name="Navarro D."/>
            <person name="Drula E."/>
            <person name="Chaduli D."/>
            <person name="Cazenave R."/>
            <person name="Ahrendt S."/>
            <person name="Wang J."/>
            <person name="Lipzen A."/>
            <person name="Daum C."/>
            <person name="Barry K."/>
            <person name="Grigoriev I.V."/>
            <person name="Favel A."/>
            <person name="Rosso M.N."/>
            <person name="Martin F."/>
        </authorList>
    </citation>
    <scope>NUCLEOTIDE SEQUENCE [LARGE SCALE GENOMIC DNA]</scope>
    <source>
        <strain evidence="2 3">CIRM-BRFM 2984</strain>
    </source>
</reference>
<evidence type="ECO:0000313" key="3">
    <source>
        <dbReference type="Proteomes" id="UP001362999"/>
    </source>
</evidence>
<sequence length="207" mass="22942">MLSLNGIKYSTTTFPFSRFAHKSDKHLYPPPLAFRVSSYHIPLTPAIHSSSSDLSSTLVEYYQNFARNEDEDDERKSELHRTRRTLISTTVSFSHRASSSSTPPISLAALLSTFHPPTTDGSGCCPVHAGQSDRPLAPPPASTAPPSSPPPPAPSLEYTNASPAASTPFTHRHVIDQRLYFAEYTELVSPETHSQRKLRKERRDREG</sequence>
<proteinExistence type="predicted"/>
<dbReference type="EMBL" id="JAWWNJ010000235">
    <property type="protein sequence ID" value="KAK6969062.1"/>
    <property type="molecule type" value="Genomic_DNA"/>
</dbReference>
<accession>A0AAV9Z2D0</accession>
<comment type="caution">
    <text evidence="2">The sequence shown here is derived from an EMBL/GenBank/DDBJ whole genome shotgun (WGS) entry which is preliminary data.</text>
</comment>
<evidence type="ECO:0000313" key="2">
    <source>
        <dbReference type="EMBL" id="KAK6969062.1"/>
    </source>
</evidence>
<organism evidence="2 3">
    <name type="scientific">Favolaschia claudopus</name>
    <dbReference type="NCBI Taxonomy" id="2862362"/>
    <lineage>
        <taxon>Eukaryota</taxon>
        <taxon>Fungi</taxon>
        <taxon>Dikarya</taxon>
        <taxon>Basidiomycota</taxon>
        <taxon>Agaricomycotina</taxon>
        <taxon>Agaricomycetes</taxon>
        <taxon>Agaricomycetidae</taxon>
        <taxon>Agaricales</taxon>
        <taxon>Marasmiineae</taxon>
        <taxon>Mycenaceae</taxon>
        <taxon>Favolaschia</taxon>
    </lineage>
</organism>
<feature type="compositionally biased region" description="Polar residues" evidence="1">
    <location>
        <begin position="157"/>
        <end position="166"/>
    </location>
</feature>
<evidence type="ECO:0000256" key="1">
    <source>
        <dbReference type="SAM" id="MobiDB-lite"/>
    </source>
</evidence>
<feature type="compositionally biased region" description="Pro residues" evidence="1">
    <location>
        <begin position="136"/>
        <end position="154"/>
    </location>
</feature>
<name>A0AAV9Z2D0_9AGAR</name>
<keyword evidence="3" id="KW-1185">Reference proteome</keyword>
<dbReference type="Proteomes" id="UP001362999">
    <property type="component" value="Unassembled WGS sequence"/>
</dbReference>
<gene>
    <name evidence="2" type="ORF">R3P38DRAFT_3298881</name>
</gene>
<feature type="region of interest" description="Disordered" evidence="1">
    <location>
        <begin position="184"/>
        <end position="207"/>
    </location>
</feature>
<dbReference type="AlphaFoldDB" id="A0AAV9Z2D0"/>
<protein>
    <submittedName>
        <fullName evidence="2">Uncharacterized protein</fullName>
    </submittedName>
</protein>